<gene>
    <name evidence="4" type="ORF">Glove_57g77</name>
</gene>
<comment type="caution">
    <text evidence="4">The sequence shown here is derived from an EMBL/GenBank/DDBJ whole genome shotgun (WGS) entry which is preliminary data.</text>
</comment>
<dbReference type="Gene3D" id="1.25.40.10">
    <property type="entry name" value="Tetratricopeptide repeat domain"/>
    <property type="match status" value="2"/>
</dbReference>
<dbReference type="OrthoDB" id="629492at2759"/>
<evidence type="ECO:0000256" key="2">
    <source>
        <dbReference type="ARBA" id="ARBA00022803"/>
    </source>
</evidence>
<evidence type="ECO:0000256" key="3">
    <source>
        <dbReference type="PROSITE-ProRule" id="PRU00339"/>
    </source>
</evidence>
<evidence type="ECO:0000313" key="5">
    <source>
        <dbReference type="Proteomes" id="UP000266861"/>
    </source>
</evidence>
<dbReference type="PANTHER" id="PTHR44858">
    <property type="entry name" value="TETRATRICOPEPTIDE REPEAT PROTEIN 6"/>
    <property type="match status" value="1"/>
</dbReference>
<keyword evidence="5" id="KW-1185">Reference proteome</keyword>
<keyword evidence="1" id="KW-0677">Repeat</keyword>
<dbReference type="InterPro" id="IPR050498">
    <property type="entry name" value="Ycf3"/>
</dbReference>
<keyword evidence="2 3" id="KW-0802">TPR repeat</keyword>
<accession>A0A397JD53</accession>
<evidence type="ECO:0000256" key="1">
    <source>
        <dbReference type="ARBA" id="ARBA00022737"/>
    </source>
</evidence>
<dbReference type="InterPro" id="IPR011990">
    <property type="entry name" value="TPR-like_helical_dom_sf"/>
</dbReference>
<dbReference type="AlphaFoldDB" id="A0A397JD53"/>
<dbReference type="SMART" id="SM00028">
    <property type="entry name" value="TPR"/>
    <property type="match status" value="1"/>
</dbReference>
<dbReference type="InterPro" id="IPR019734">
    <property type="entry name" value="TPR_rpt"/>
</dbReference>
<name>A0A397JD53_9GLOM</name>
<evidence type="ECO:0000313" key="4">
    <source>
        <dbReference type="EMBL" id="RHZ85981.1"/>
    </source>
</evidence>
<dbReference type="SUPFAM" id="SSF48452">
    <property type="entry name" value="TPR-like"/>
    <property type="match status" value="1"/>
</dbReference>
<sequence length="275" mass="31722">MKLTGEKNIVSLLKRSFAKVYPKDPQTESPKKSPLRHLKITKLKINYTKDFGTEKQVIHYCTKYLKDFPTSYKTFCDRAEAYFKLKKYSRAINDLNSAILLKPERPTACKAIRIDPINCFALKSRAYCYYQLNSLEETLCDLNMVIILGCSDENTRINKANILRELKEKNNSAKEDLRNDSNNGASLKSDEPTFMLSENHGNVLLLELFNSGNNWQHWTILDNAGKYWTTLENTGRCWTMLGNRNKTGQRWTMLGIARQVWTTLGEDNTTICHSL</sequence>
<dbReference type="EMBL" id="PQFF01000054">
    <property type="protein sequence ID" value="RHZ85981.1"/>
    <property type="molecule type" value="Genomic_DNA"/>
</dbReference>
<feature type="repeat" description="TPR" evidence="3">
    <location>
        <begin position="72"/>
        <end position="105"/>
    </location>
</feature>
<reference evidence="4 5" key="1">
    <citation type="submission" date="2018-08" db="EMBL/GenBank/DDBJ databases">
        <title>Genome and evolution of the arbuscular mycorrhizal fungus Diversispora epigaea (formerly Glomus versiforme) and its bacterial endosymbionts.</title>
        <authorList>
            <person name="Sun X."/>
            <person name="Fei Z."/>
            <person name="Harrison M."/>
        </authorList>
    </citation>
    <scope>NUCLEOTIDE SEQUENCE [LARGE SCALE GENOMIC DNA]</scope>
    <source>
        <strain evidence="4 5">IT104</strain>
    </source>
</reference>
<proteinExistence type="predicted"/>
<dbReference type="Proteomes" id="UP000266861">
    <property type="component" value="Unassembled WGS sequence"/>
</dbReference>
<organism evidence="4 5">
    <name type="scientific">Diversispora epigaea</name>
    <dbReference type="NCBI Taxonomy" id="1348612"/>
    <lineage>
        <taxon>Eukaryota</taxon>
        <taxon>Fungi</taxon>
        <taxon>Fungi incertae sedis</taxon>
        <taxon>Mucoromycota</taxon>
        <taxon>Glomeromycotina</taxon>
        <taxon>Glomeromycetes</taxon>
        <taxon>Diversisporales</taxon>
        <taxon>Diversisporaceae</taxon>
        <taxon>Diversispora</taxon>
    </lineage>
</organism>
<protein>
    <submittedName>
        <fullName evidence="4">Uncharacterized protein</fullName>
    </submittedName>
</protein>
<dbReference type="STRING" id="1348612.A0A397JD53"/>
<dbReference type="PANTHER" id="PTHR44858:SF1">
    <property type="entry name" value="UDP-N-ACETYLGLUCOSAMINE--PEPTIDE N-ACETYLGLUCOSAMINYLTRANSFERASE SPINDLY-RELATED"/>
    <property type="match status" value="1"/>
</dbReference>
<dbReference type="PROSITE" id="PS50005">
    <property type="entry name" value="TPR"/>
    <property type="match status" value="1"/>
</dbReference>